<protein>
    <recommendedName>
        <fullName evidence="3">FAD-dependent oxidoreductase 2 FAD-binding domain-containing protein</fullName>
    </recommendedName>
</protein>
<sequence>MKVLKVDNLICGGGMAGMACAAFAAEAGAKTLVVERQVKTEVLGTTRRSGFCNGHGIKGAIICRYTPDSPPIYYNAVVLATGDFQGSSRLRALYLGEGGDNVFLHRNQGSVGDGLSLATDVGAGTSRDMNTYYGNLLAAPFPTEDVSPKDFLTLAQYRAFTMYTFSN</sequence>
<dbReference type="GO" id="GO:0016491">
    <property type="term" value="F:oxidoreductase activity"/>
    <property type="evidence" value="ECO:0007669"/>
    <property type="project" value="UniProtKB-KW"/>
</dbReference>
<feature type="domain" description="FAD-dependent oxidoreductase 2 FAD-binding" evidence="3">
    <location>
        <begin position="7"/>
        <end position="44"/>
    </location>
</feature>
<dbReference type="Gene3D" id="3.50.50.60">
    <property type="entry name" value="FAD/NAD(P)-binding domain"/>
    <property type="match status" value="2"/>
</dbReference>
<evidence type="ECO:0000256" key="2">
    <source>
        <dbReference type="ARBA" id="ARBA00023002"/>
    </source>
</evidence>
<dbReference type="RefSeq" id="XP_058308109.1">
    <property type="nucleotide sequence ID" value="XM_058451571.1"/>
</dbReference>
<organism evidence="4 5">
    <name type="scientific">Penicillium cinerascens</name>
    <dbReference type="NCBI Taxonomy" id="70096"/>
    <lineage>
        <taxon>Eukaryota</taxon>
        <taxon>Fungi</taxon>
        <taxon>Dikarya</taxon>
        <taxon>Ascomycota</taxon>
        <taxon>Pezizomycotina</taxon>
        <taxon>Eurotiomycetes</taxon>
        <taxon>Eurotiomycetidae</taxon>
        <taxon>Eurotiales</taxon>
        <taxon>Aspergillaceae</taxon>
        <taxon>Penicillium</taxon>
    </lineage>
</organism>
<evidence type="ECO:0000256" key="1">
    <source>
        <dbReference type="ARBA" id="ARBA00022630"/>
    </source>
</evidence>
<dbReference type="AlphaFoldDB" id="A0A9W9SZP6"/>
<evidence type="ECO:0000259" key="3">
    <source>
        <dbReference type="Pfam" id="PF00890"/>
    </source>
</evidence>
<dbReference type="SUPFAM" id="SSF51905">
    <property type="entry name" value="FAD/NAD(P)-binding domain"/>
    <property type="match status" value="1"/>
</dbReference>
<dbReference type="InterPro" id="IPR003953">
    <property type="entry name" value="FAD-dep_OxRdtase_2_FAD-bd"/>
</dbReference>
<dbReference type="Gene3D" id="3.90.700.10">
    <property type="entry name" value="Succinate dehydrogenase/fumarate reductase flavoprotein, catalytic domain"/>
    <property type="match status" value="1"/>
</dbReference>
<dbReference type="InterPro" id="IPR036188">
    <property type="entry name" value="FAD/NAD-bd_sf"/>
</dbReference>
<dbReference type="Pfam" id="PF00890">
    <property type="entry name" value="FAD_binding_2"/>
    <property type="match status" value="1"/>
</dbReference>
<proteinExistence type="predicted"/>
<keyword evidence="5" id="KW-1185">Reference proteome</keyword>
<evidence type="ECO:0000313" key="5">
    <source>
        <dbReference type="Proteomes" id="UP001150904"/>
    </source>
</evidence>
<dbReference type="GeneID" id="83178872"/>
<dbReference type="InterPro" id="IPR027477">
    <property type="entry name" value="Succ_DH/fumarate_Rdtase_cat_sf"/>
</dbReference>
<gene>
    <name evidence="4" type="ORF">N7498_004509</name>
</gene>
<dbReference type="Proteomes" id="UP001150904">
    <property type="component" value="Unassembled WGS sequence"/>
</dbReference>
<reference evidence="4" key="1">
    <citation type="submission" date="2022-12" db="EMBL/GenBank/DDBJ databases">
        <authorList>
            <person name="Petersen C."/>
        </authorList>
    </citation>
    <scope>NUCLEOTIDE SEQUENCE</scope>
    <source>
        <strain evidence="4">IBT 15544</strain>
    </source>
</reference>
<dbReference type="PROSITE" id="PS51257">
    <property type="entry name" value="PROKAR_LIPOPROTEIN"/>
    <property type="match status" value="1"/>
</dbReference>
<name>A0A9W9SZP6_9EURO</name>
<dbReference type="OrthoDB" id="7777654at2759"/>
<keyword evidence="2" id="KW-0560">Oxidoreductase</keyword>
<keyword evidence="1" id="KW-0285">Flavoprotein</keyword>
<comment type="caution">
    <text evidence="4">The sequence shown here is derived from an EMBL/GenBank/DDBJ whole genome shotgun (WGS) entry which is preliminary data.</text>
</comment>
<accession>A0A9W9SZP6</accession>
<evidence type="ECO:0000313" key="4">
    <source>
        <dbReference type="EMBL" id="KAJ5203630.1"/>
    </source>
</evidence>
<dbReference type="EMBL" id="JAPQKR010000012">
    <property type="protein sequence ID" value="KAJ5203630.1"/>
    <property type="molecule type" value="Genomic_DNA"/>
</dbReference>
<reference evidence="4" key="2">
    <citation type="journal article" date="2023" name="IMA Fungus">
        <title>Comparative genomic study of the Penicillium genus elucidates a diverse pangenome and 15 lateral gene transfer events.</title>
        <authorList>
            <person name="Petersen C."/>
            <person name="Sorensen T."/>
            <person name="Nielsen M.R."/>
            <person name="Sondergaard T.E."/>
            <person name="Sorensen J.L."/>
            <person name="Fitzpatrick D.A."/>
            <person name="Frisvad J.C."/>
            <person name="Nielsen K.L."/>
        </authorList>
    </citation>
    <scope>NUCLEOTIDE SEQUENCE</scope>
    <source>
        <strain evidence="4">IBT 15544</strain>
    </source>
</reference>